<dbReference type="Proteomes" id="UP000176451">
    <property type="component" value="Unassembled WGS sequence"/>
</dbReference>
<name>A0A1F5EIJ7_9BACT</name>
<dbReference type="AlphaFoldDB" id="A0A1F5EIJ7"/>
<comment type="caution">
    <text evidence="3">The sequence shown here is derived from an EMBL/GenBank/DDBJ whole genome shotgun (WGS) entry which is preliminary data.</text>
</comment>
<evidence type="ECO:0000313" key="3">
    <source>
        <dbReference type="EMBL" id="OGD67228.1"/>
    </source>
</evidence>
<dbReference type="EMBL" id="MEZV01000017">
    <property type="protein sequence ID" value="OGD67228.1"/>
    <property type="molecule type" value="Genomic_DNA"/>
</dbReference>
<accession>A0A1F5EIJ7</accession>
<reference evidence="3 4" key="1">
    <citation type="journal article" date="2016" name="Nat. Commun.">
        <title>Thousands of microbial genomes shed light on interconnected biogeochemical processes in an aquifer system.</title>
        <authorList>
            <person name="Anantharaman K."/>
            <person name="Brown C.T."/>
            <person name="Hug L.A."/>
            <person name="Sharon I."/>
            <person name="Castelle C.J."/>
            <person name="Probst A.J."/>
            <person name="Thomas B.C."/>
            <person name="Singh A."/>
            <person name="Wilkins M.J."/>
            <person name="Karaoz U."/>
            <person name="Brodie E.L."/>
            <person name="Williams K.H."/>
            <person name="Hubbard S.S."/>
            <person name="Banfield J.F."/>
        </authorList>
    </citation>
    <scope>NUCLEOTIDE SEQUENCE [LARGE SCALE GENOMIC DNA]</scope>
</reference>
<organism evidence="3 4">
    <name type="scientific">Candidatus Berkelbacteria bacterium RIFCSPHIGHO2_12_FULL_36_9</name>
    <dbReference type="NCBI Taxonomy" id="1797469"/>
    <lineage>
        <taxon>Bacteria</taxon>
        <taxon>Candidatus Berkelbacteria</taxon>
    </lineage>
</organism>
<evidence type="ECO:0000256" key="2">
    <source>
        <dbReference type="SAM" id="SignalP"/>
    </source>
</evidence>
<gene>
    <name evidence="3" type="ORF">A3F08_00700</name>
</gene>
<keyword evidence="2" id="KW-0732">Signal</keyword>
<evidence type="ECO:0000256" key="1">
    <source>
        <dbReference type="SAM" id="MobiDB-lite"/>
    </source>
</evidence>
<protein>
    <submittedName>
        <fullName evidence="3">Uncharacterized protein</fullName>
    </submittedName>
</protein>
<proteinExistence type="predicted"/>
<feature type="region of interest" description="Disordered" evidence="1">
    <location>
        <begin position="146"/>
        <end position="179"/>
    </location>
</feature>
<feature type="chain" id="PRO_5009518344" evidence="2">
    <location>
        <begin position="22"/>
        <end position="179"/>
    </location>
</feature>
<feature type="compositionally biased region" description="Basic and acidic residues" evidence="1">
    <location>
        <begin position="146"/>
        <end position="173"/>
    </location>
</feature>
<sequence>MNGRWWILALLVFFIPLSSFAAEDKKDIPFLMWTPMRFGYVNADDPNISLIGIDPEQEKYLRVELWDITNRNCPVLITSNLQKITPWAISEDEMLDMLINKNSREKESLHTKIYANKTYLLLPYYKGVVISRLFPWIFYTFVEPNERSEQKIKPTEPANESKKEPEKELEQRKNINSTE</sequence>
<evidence type="ECO:0000313" key="4">
    <source>
        <dbReference type="Proteomes" id="UP000176451"/>
    </source>
</evidence>
<feature type="signal peptide" evidence="2">
    <location>
        <begin position="1"/>
        <end position="21"/>
    </location>
</feature>